<dbReference type="RefSeq" id="XP_033352522.1">
    <property type="nucleotide sequence ID" value="XM_033496631.1"/>
</dbReference>
<dbReference type="Proteomes" id="UP000504631">
    <property type="component" value="Unplaced"/>
</dbReference>
<sequence length="334" mass="37214">MYGLYLLDVYVSQLMINKEAYTDTGGSTLVTKVVFINFPATEILERDRSVKDDIIYIYKFNGGQSFHFLMSCEEMVKKMKRLFLKIGVFRLDDNFPICSTQTRLSGCACDLGKVCVEDPTPFVFSGPFELVDSGNSFAGYIDLDVTVINLGRSLVTPYALAPNCFVFKSHPQGPEYKCNAKELSKLSKGMSIPVGDNLATMGNLMMDNLLDTAPPGNLMKDIVGISPVADYLALGSPPPKLPRPPLVDPTLITHTLCISDRERAACSKFTRTLAIIPPRTVPFRRRITIIFYRTTLRTFKSAEPSGTCTCIRSTYIYLHRINLGQPGWKQVAFP</sequence>
<evidence type="ECO:0000313" key="1">
    <source>
        <dbReference type="Proteomes" id="UP000504631"/>
    </source>
</evidence>
<protein>
    <submittedName>
        <fullName evidence="2">Uncharacterized protein LOC117235010</fullName>
    </submittedName>
</protein>
<dbReference type="Pfam" id="PF14924">
    <property type="entry name" value="MAP10_N"/>
    <property type="match status" value="1"/>
</dbReference>
<evidence type="ECO:0000313" key="2">
    <source>
        <dbReference type="RefSeq" id="XP_033352522.1"/>
    </source>
</evidence>
<gene>
    <name evidence="2" type="primary">LOC117235010</name>
</gene>
<proteinExistence type="predicted"/>
<dbReference type="GeneID" id="117235010"/>
<dbReference type="KEGG" id="bvk:117235010"/>
<name>A0A6J3KH67_9HYME</name>
<accession>A0A6J3KH67</accession>
<dbReference type="AlphaFoldDB" id="A0A6J3KH67"/>
<organism evidence="1 2">
    <name type="scientific">Bombus vosnesenskii</name>
    <dbReference type="NCBI Taxonomy" id="207650"/>
    <lineage>
        <taxon>Eukaryota</taxon>
        <taxon>Metazoa</taxon>
        <taxon>Ecdysozoa</taxon>
        <taxon>Arthropoda</taxon>
        <taxon>Hexapoda</taxon>
        <taxon>Insecta</taxon>
        <taxon>Pterygota</taxon>
        <taxon>Neoptera</taxon>
        <taxon>Endopterygota</taxon>
        <taxon>Hymenoptera</taxon>
        <taxon>Apocrita</taxon>
        <taxon>Aculeata</taxon>
        <taxon>Apoidea</taxon>
        <taxon>Anthophila</taxon>
        <taxon>Apidae</taxon>
        <taxon>Bombus</taxon>
        <taxon>Pyrobombus</taxon>
    </lineage>
</organism>
<keyword evidence="1" id="KW-1185">Reference proteome</keyword>
<reference evidence="2" key="1">
    <citation type="submission" date="2025-08" db="UniProtKB">
        <authorList>
            <consortium name="RefSeq"/>
        </authorList>
    </citation>
    <scope>IDENTIFICATION</scope>
    <source>
        <tissue evidence="2">Muscle</tissue>
    </source>
</reference>